<protein>
    <submittedName>
        <fullName evidence="2">Putative aminopeptidase</fullName>
        <ecNumber evidence="2">3.4.11.-</ecNumber>
    </submittedName>
</protein>
<gene>
    <name evidence="2" type="ORF">Mgrana_01577</name>
</gene>
<dbReference type="GO" id="GO:0004177">
    <property type="term" value="F:aminopeptidase activity"/>
    <property type="evidence" value="ECO:0007669"/>
    <property type="project" value="UniProtKB-KW"/>
</dbReference>
<keyword evidence="2" id="KW-0031">Aminopeptidase</keyword>
<evidence type="ECO:0000256" key="1">
    <source>
        <dbReference type="ARBA" id="ARBA00007068"/>
    </source>
</evidence>
<dbReference type="PANTHER" id="PTHR36512">
    <property type="entry name" value="D-AMINOPEPTIDASE"/>
    <property type="match status" value="1"/>
</dbReference>
<keyword evidence="2" id="KW-0378">Hydrolase</keyword>
<organism evidence="2 3">
    <name type="scientific">Meiothermus granaticius NBRC 107808</name>
    <dbReference type="NCBI Taxonomy" id="1227551"/>
    <lineage>
        <taxon>Bacteria</taxon>
        <taxon>Thermotogati</taxon>
        <taxon>Deinococcota</taxon>
        <taxon>Deinococci</taxon>
        <taxon>Thermales</taxon>
        <taxon>Thermaceae</taxon>
        <taxon>Meiothermus</taxon>
    </lineage>
</organism>
<dbReference type="EMBL" id="QWLB01000018">
    <property type="protein sequence ID" value="RIH92544.1"/>
    <property type="molecule type" value="Genomic_DNA"/>
</dbReference>
<dbReference type="Gene3D" id="3.60.70.12">
    <property type="entry name" value="L-amino peptidase D-ALA esterase/amidase"/>
    <property type="match status" value="1"/>
</dbReference>
<dbReference type="Proteomes" id="UP000266178">
    <property type="component" value="Unassembled WGS sequence"/>
</dbReference>
<dbReference type="PANTHER" id="PTHR36512:SF3">
    <property type="entry name" value="BLR5678 PROTEIN"/>
    <property type="match status" value="1"/>
</dbReference>
<proteinExistence type="inferred from homology"/>
<reference evidence="2 3" key="1">
    <citation type="submission" date="2018-08" db="EMBL/GenBank/DDBJ databases">
        <title>Meiothermus granaticius genome AF-68 sequencing project.</title>
        <authorList>
            <person name="Da Costa M.S."/>
            <person name="Albuquerque L."/>
            <person name="Raposo P."/>
            <person name="Froufe H.J.C."/>
            <person name="Barroso C.S."/>
            <person name="Egas C."/>
        </authorList>
    </citation>
    <scope>NUCLEOTIDE SEQUENCE [LARGE SCALE GENOMIC DNA]</scope>
    <source>
        <strain evidence="2 3">AF-68</strain>
    </source>
</reference>
<dbReference type="CDD" id="cd02252">
    <property type="entry name" value="nylC_like"/>
    <property type="match status" value="1"/>
</dbReference>
<dbReference type="Pfam" id="PF03576">
    <property type="entry name" value="Peptidase_S58"/>
    <property type="match status" value="1"/>
</dbReference>
<name>A0A399F7A0_9DEIN</name>
<dbReference type="AlphaFoldDB" id="A0A399F7A0"/>
<dbReference type="InterPro" id="IPR005321">
    <property type="entry name" value="Peptidase_S58_DmpA"/>
</dbReference>
<evidence type="ECO:0000313" key="3">
    <source>
        <dbReference type="Proteomes" id="UP000266178"/>
    </source>
</evidence>
<comment type="similarity">
    <text evidence="1">Belongs to the peptidase S58 family.</text>
</comment>
<accession>A0A399F7A0</accession>
<keyword evidence="3" id="KW-1185">Reference proteome</keyword>
<dbReference type="InterPro" id="IPR016117">
    <property type="entry name" value="ArgJ-like_dom_sf"/>
</dbReference>
<comment type="caution">
    <text evidence="2">The sequence shown here is derived from an EMBL/GenBank/DDBJ whole genome shotgun (WGS) entry which is preliminary data.</text>
</comment>
<evidence type="ECO:0000313" key="2">
    <source>
        <dbReference type="EMBL" id="RIH92544.1"/>
    </source>
</evidence>
<dbReference type="EC" id="3.4.11.-" evidence="2"/>
<keyword evidence="2" id="KW-0645">Protease</keyword>
<dbReference type="SUPFAM" id="SSF56266">
    <property type="entry name" value="DmpA/ArgJ-like"/>
    <property type="match status" value="1"/>
</dbReference>
<sequence>MLGLNMKPGPFNAITDVPGIQVGHHTDPLHLTGTTVIFPEGGAVAGVDVRGSAPGTRETDLLNPVNLIERVQAIVLSGGSAYGLEAATGVVRWLEERALGHPIAELSTPTVVPIVPAAVLFDLLVGSPEVRPTAEWGYKAAQALSGGPVPQGNVGAGTGARNGGLKGGLGTASAVLEGGLIVGALVAANAHGRSHDPVTGELYGRFLELEGEFQLSRAPQPLSVPSYADLFVHPPLQPRNTVIGVVATNARLSKAQAQKVAMMAHDGIARAVIPAHTMFDGDVIFSLATGQVPLETPAELSFLGAVAADVFARALIHGVLKATSAGGLMSYRDRYG</sequence>